<feature type="chain" id="PRO_5009198884" description="Peptidoglycan binding-like domain-containing protein" evidence="1">
    <location>
        <begin position="29"/>
        <end position="121"/>
    </location>
</feature>
<dbReference type="InterPro" id="IPR036366">
    <property type="entry name" value="PGBDSf"/>
</dbReference>
<keyword evidence="1" id="KW-0732">Signal</keyword>
<organism evidence="4 5">
    <name type="scientific">Kitasatospora aureofaciens</name>
    <name type="common">Streptomyces aureofaciens</name>
    <dbReference type="NCBI Taxonomy" id="1894"/>
    <lineage>
        <taxon>Bacteria</taxon>
        <taxon>Bacillati</taxon>
        <taxon>Actinomycetota</taxon>
        <taxon>Actinomycetes</taxon>
        <taxon>Kitasatosporales</taxon>
        <taxon>Streptomycetaceae</taxon>
        <taxon>Kitasatospora</taxon>
    </lineage>
</organism>
<evidence type="ECO:0000313" key="4">
    <source>
        <dbReference type="EMBL" id="OEV37205.1"/>
    </source>
</evidence>
<sequence>MRNKLAAVAVATLLAAGFGVTTAGSASAATSPSQLCGGYSTSEPMLSQDDSGDAVKALQCELYNSLAYMGPDVDGYFGPKTLAAVQKFQTCTGLKPDGIVGPLTWAKLDYQSSQGTTPVWC</sequence>
<evidence type="ECO:0000256" key="1">
    <source>
        <dbReference type="SAM" id="SignalP"/>
    </source>
</evidence>
<dbReference type="GeneID" id="97488360"/>
<reference evidence="4" key="4">
    <citation type="submission" date="2016-08" db="EMBL/GenBank/DDBJ databases">
        <title>Sequencing, Assembly and Comparative Genomics of S. aureofaciens ATCC 10762.</title>
        <authorList>
            <person name="Gradnigo J.S."/>
            <person name="Johnson N."/>
            <person name="Somerville G.A."/>
        </authorList>
    </citation>
    <scope>NUCLEOTIDE SEQUENCE [LARGE SCALE GENOMIC DNA]</scope>
    <source>
        <strain evidence="4">ATCC 10762</strain>
    </source>
</reference>
<evidence type="ECO:0000313" key="3">
    <source>
        <dbReference type="EMBL" id="GGU93543.1"/>
    </source>
</evidence>
<reference evidence="3" key="1">
    <citation type="journal article" date="2014" name="Int. J. Syst. Evol. Microbiol.">
        <title>Complete genome sequence of Corynebacterium casei LMG S-19264T (=DSM 44701T), isolated from a smear-ripened cheese.</title>
        <authorList>
            <consortium name="US DOE Joint Genome Institute (JGI-PGF)"/>
            <person name="Walter F."/>
            <person name="Albersmeier A."/>
            <person name="Kalinowski J."/>
            <person name="Ruckert C."/>
        </authorList>
    </citation>
    <scope>NUCLEOTIDE SEQUENCE</scope>
    <source>
        <strain evidence="3">JCM 4434</strain>
    </source>
</reference>
<dbReference type="Gene3D" id="1.10.101.10">
    <property type="entry name" value="PGBD-like superfamily/PGBD"/>
    <property type="match status" value="1"/>
</dbReference>
<dbReference type="RefSeq" id="WP_050366104.1">
    <property type="nucleotide sequence ID" value="NZ_BMUB01000015.1"/>
</dbReference>
<dbReference type="InterPro" id="IPR036365">
    <property type="entry name" value="PGBD-like_sf"/>
</dbReference>
<keyword evidence="5" id="KW-1185">Reference proteome</keyword>
<reference evidence="4 5" key="2">
    <citation type="submission" date="2014-07" db="EMBL/GenBank/DDBJ databases">
        <authorList>
            <person name="Zhang J.E."/>
            <person name="Yang H."/>
            <person name="Guo J."/>
            <person name="Deng Z."/>
            <person name="Luo H."/>
            <person name="Luo M."/>
            <person name="Zhao B."/>
        </authorList>
    </citation>
    <scope>NUCLEOTIDE SEQUENCE [LARGE SCALE GENOMIC DNA]</scope>
    <source>
        <strain evidence="4">ATCC 10762</strain>
        <strain evidence="5">ATCC 10762 / DSM 40127 / CCM 3239 / JCM 4008 / LMG 5968 / NBRC 12843 / NCIMB 8234 / A-377</strain>
    </source>
</reference>
<name>A0A1E7N931_KITAU</name>
<accession>A0A8H9LXJ0</accession>
<comment type="caution">
    <text evidence="4">The sequence shown here is derived from an EMBL/GenBank/DDBJ whole genome shotgun (WGS) entry which is preliminary data.</text>
</comment>
<feature type="signal peptide" evidence="1">
    <location>
        <begin position="1"/>
        <end position="28"/>
    </location>
</feature>
<dbReference type="OrthoDB" id="514320at2"/>
<dbReference type="EMBL" id="JPRF03000021">
    <property type="protein sequence ID" value="OEV37205.1"/>
    <property type="molecule type" value="Genomic_DNA"/>
</dbReference>
<reference evidence="5" key="3">
    <citation type="submission" date="2016-08" db="EMBL/GenBank/DDBJ databases">
        <title>Sequencing, assembly and comparative genomics of S. aureofaciens ATCC 10762.</title>
        <authorList>
            <person name="Gradnigo J.S."/>
            <person name="Johnson N."/>
            <person name="Somerville G.A."/>
        </authorList>
    </citation>
    <scope>NUCLEOTIDE SEQUENCE [LARGE SCALE GENOMIC DNA]</scope>
    <source>
        <strain evidence="5">ATCC 10762 / DSM 40127 / CCM 3239 / JCM 4008 / LMG 5968 / NBRC 12843 / NCIMB 8234 / A-377</strain>
    </source>
</reference>
<dbReference type="AlphaFoldDB" id="A0A1E7N931"/>
<protein>
    <recommendedName>
        <fullName evidence="2">Peptidoglycan binding-like domain-containing protein</fullName>
    </recommendedName>
</protein>
<dbReference type="EMBL" id="BMUB01000015">
    <property type="protein sequence ID" value="GGU93543.1"/>
    <property type="molecule type" value="Genomic_DNA"/>
</dbReference>
<gene>
    <name evidence="3" type="ORF">GCM10010502_53760</name>
    <name evidence="4" type="ORF">HS99_0005185</name>
</gene>
<dbReference type="Pfam" id="PF01471">
    <property type="entry name" value="PG_binding_1"/>
    <property type="match status" value="1"/>
</dbReference>
<dbReference type="Proteomes" id="UP000610124">
    <property type="component" value="Unassembled WGS sequence"/>
</dbReference>
<proteinExistence type="predicted"/>
<evidence type="ECO:0000313" key="5">
    <source>
        <dbReference type="Proteomes" id="UP000037395"/>
    </source>
</evidence>
<reference evidence="3" key="5">
    <citation type="submission" date="2020-09" db="EMBL/GenBank/DDBJ databases">
        <authorList>
            <person name="Sun Q."/>
            <person name="Ohkuma M."/>
        </authorList>
    </citation>
    <scope>NUCLEOTIDE SEQUENCE</scope>
    <source>
        <strain evidence="3">JCM 4434</strain>
    </source>
</reference>
<dbReference type="SUPFAM" id="SSF47090">
    <property type="entry name" value="PGBD-like"/>
    <property type="match status" value="1"/>
</dbReference>
<dbReference type="InterPro" id="IPR002477">
    <property type="entry name" value="Peptidoglycan-bd-like"/>
</dbReference>
<evidence type="ECO:0000259" key="2">
    <source>
        <dbReference type="Pfam" id="PF01471"/>
    </source>
</evidence>
<feature type="domain" description="Peptidoglycan binding-like" evidence="2">
    <location>
        <begin position="51"/>
        <end position="108"/>
    </location>
</feature>
<dbReference type="Proteomes" id="UP000037395">
    <property type="component" value="Unassembled WGS sequence"/>
</dbReference>
<accession>A0A1E7N931</accession>